<dbReference type="Proteomes" id="UP001299546">
    <property type="component" value="Unassembled WGS sequence"/>
</dbReference>
<comment type="caution">
    <text evidence="2">The sequence shown here is derived from an EMBL/GenBank/DDBJ whole genome shotgun (WGS) entry which is preliminary data.</text>
</comment>
<dbReference type="InterPro" id="IPR011033">
    <property type="entry name" value="PRC_barrel-like_sf"/>
</dbReference>
<dbReference type="RefSeq" id="WP_066731119.1">
    <property type="nucleotide sequence ID" value="NZ_JAJCIQ010000004.1"/>
</dbReference>
<proteinExistence type="predicted"/>
<evidence type="ECO:0000313" key="3">
    <source>
        <dbReference type="Proteomes" id="UP001299546"/>
    </source>
</evidence>
<dbReference type="EMBL" id="JAJCIS010000008">
    <property type="protein sequence ID" value="MCB7388070.1"/>
    <property type="molecule type" value="Genomic_DNA"/>
</dbReference>
<name>A0ABS8DI11_9FIRM</name>
<dbReference type="InterPro" id="IPR014238">
    <property type="entry name" value="Spore_YlmC/YmxH"/>
</dbReference>
<evidence type="ECO:0000259" key="1">
    <source>
        <dbReference type="Pfam" id="PF05239"/>
    </source>
</evidence>
<dbReference type="InterPro" id="IPR027275">
    <property type="entry name" value="PRC-brl_dom"/>
</dbReference>
<evidence type="ECO:0000313" key="2">
    <source>
        <dbReference type="EMBL" id="MCB7388070.1"/>
    </source>
</evidence>
<protein>
    <submittedName>
        <fullName evidence="2">YlmC/YmxH family sporulation protein</fullName>
    </submittedName>
</protein>
<reference evidence="2 3" key="1">
    <citation type="submission" date="2021-10" db="EMBL/GenBank/DDBJ databases">
        <title>Collection of gut derived symbiotic bacterial strains cultured from healthy donors.</title>
        <authorList>
            <person name="Lin H."/>
            <person name="Littmann E."/>
            <person name="Kohout C."/>
            <person name="Pamer E.G."/>
        </authorList>
    </citation>
    <scope>NUCLEOTIDE SEQUENCE [LARGE SCALE GENOMIC DNA]</scope>
    <source>
        <strain evidence="2 3">DFI.1.165</strain>
    </source>
</reference>
<dbReference type="Pfam" id="PF05239">
    <property type="entry name" value="PRC"/>
    <property type="match status" value="1"/>
</dbReference>
<dbReference type="PANTHER" id="PTHR40061:SF1">
    <property type="entry name" value="SPORULATION PROTEIN YLMC-RELATED"/>
    <property type="match status" value="1"/>
</dbReference>
<dbReference type="PANTHER" id="PTHR40061">
    <property type="entry name" value="SPORULATION PROTEIN YLMC-RELATED"/>
    <property type="match status" value="1"/>
</dbReference>
<organism evidence="2 3">
    <name type="scientific">Bariatricus massiliensis</name>
    <dbReference type="NCBI Taxonomy" id="1745713"/>
    <lineage>
        <taxon>Bacteria</taxon>
        <taxon>Bacillati</taxon>
        <taxon>Bacillota</taxon>
        <taxon>Clostridia</taxon>
        <taxon>Lachnospirales</taxon>
        <taxon>Lachnospiraceae</taxon>
        <taxon>Bariatricus</taxon>
    </lineage>
</organism>
<dbReference type="Gene3D" id="2.30.30.240">
    <property type="entry name" value="PRC-barrel domain"/>
    <property type="match status" value="1"/>
</dbReference>
<dbReference type="SUPFAM" id="SSF50346">
    <property type="entry name" value="PRC-barrel domain"/>
    <property type="match status" value="1"/>
</dbReference>
<dbReference type="NCBIfam" id="TIGR02888">
    <property type="entry name" value="spore_YlmC_YmxH"/>
    <property type="match status" value="1"/>
</dbReference>
<accession>A0ABS8DI11</accession>
<gene>
    <name evidence="2" type="ORF">LIZ65_12310</name>
</gene>
<keyword evidence="3" id="KW-1185">Reference proteome</keyword>
<sequence>MEKGIVRFCDLREREVINACDCKRLGCVTDVILNMCDGRVEAIILPGPGRICGFLGYDAEYIIPFECIRKFGPDIILVEICEEKCLKKCK</sequence>
<feature type="domain" description="PRC-barrel" evidence="1">
    <location>
        <begin position="6"/>
        <end position="81"/>
    </location>
</feature>